<dbReference type="PANTHER" id="PTHR47231:SF1">
    <property type="entry name" value="CILIA- AND FLAGELLA-ASSOCIATED PROTEIN HOATZ"/>
    <property type="match status" value="1"/>
</dbReference>
<dbReference type="Pfam" id="PF17664">
    <property type="entry name" value="HOATZ-like"/>
    <property type="match status" value="1"/>
</dbReference>
<accession>A0A151NGD9</accession>
<dbReference type="KEGG" id="amj:109283768"/>
<dbReference type="GO" id="GO:0060271">
    <property type="term" value="P:cilium assembly"/>
    <property type="evidence" value="ECO:0007669"/>
    <property type="project" value="InterPro"/>
</dbReference>
<reference evidence="4 5" key="1">
    <citation type="journal article" date="2012" name="Genome Biol.">
        <title>Sequencing three crocodilian genomes to illuminate the evolution of archosaurs and amniotes.</title>
        <authorList>
            <person name="St John J.A."/>
            <person name="Braun E.L."/>
            <person name="Isberg S.R."/>
            <person name="Miles L.G."/>
            <person name="Chong A.Y."/>
            <person name="Gongora J."/>
            <person name="Dalzell P."/>
            <person name="Moran C."/>
            <person name="Bed'hom B."/>
            <person name="Abzhanov A."/>
            <person name="Burgess S.C."/>
            <person name="Cooksey A.M."/>
            <person name="Castoe T.A."/>
            <person name="Crawford N.G."/>
            <person name="Densmore L.D."/>
            <person name="Drew J.C."/>
            <person name="Edwards S.V."/>
            <person name="Faircloth B.C."/>
            <person name="Fujita M.K."/>
            <person name="Greenwold M.J."/>
            <person name="Hoffmann F.G."/>
            <person name="Howard J.M."/>
            <person name="Iguchi T."/>
            <person name="Janes D.E."/>
            <person name="Khan S.Y."/>
            <person name="Kohno S."/>
            <person name="de Koning A.J."/>
            <person name="Lance S.L."/>
            <person name="McCarthy F.M."/>
            <person name="McCormack J.E."/>
            <person name="Merchant M.E."/>
            <person name="Peterson D.G."/>
            <person name="Pollock D.D."/>
            <person name="Pourmand N."/>
            <person name="Raney B.J."/>
            <person name="Roessler K.A."/>
            <person name="Sanford J.R."/>
            <person name="Sawyer R.H."/>
            <person name="Schmidt C.J."/>
            <person name="Triplett E.W."/>
            <person name="Tuberville T.D."/>
            <person name="Venegas-Anaya M."/>
            <person name="Howard J.T."/>
            <person name="Jarvis E.D."/>
            <person name="Guillette L.J.Jr."/>
            <person name="Glenn T.C."/>
            <person name="Green R.E."/>
            <person name="Ray D.A."/>
        </authorList>
    </citation>
    <scope>NUCLEOTIDE SEQUENCE [LARGE SCALE GENOMIC DNA]</scope>
    <source>
        <strain evidence="4">KSC_2009_1</strain>
    </source>
</reference>
<dbReference type="OrthoDB" id="10004365at2759"/>
<keyword evidence="5" id="KW-1185">Reference proteome</keyword>
<dbReference type="PANTHER" id="PTHR47231">
    <property type="entry name" value="UPF0722 PROTEIN C11ORF88"/>
    <property type="match status" value="1"/>
</dbReference>
<gene>
    <name evidence="4" type="ORF">Y1Q_0010159</name>
</gene>
<dbReference type="EMBL" id="AKHW03003120">
    <property type="protein sequence ID" value="KYO35719.1"/>
    <property type="molecule type" value="Genomic_DNA"/>
</dbReference>
<evidence type="ECO:0000256" key="3">
    <source>
        <dbReference type="SAM" id="MobiDB-lite"/>
    </source>
</evidence>
<dbReference type="Proteomes" id="UP000050525">
    <property type="component" value="Unassembled WGS sequence"/>
</dbReference>
<evidence type="ECO:0000256" key="1">
    <source>
        <dbReference type="ARBA" id="ARBA00023451"/>
    </source>
</evidence>
<name>A0A151NGD9_ALLMI</name>
<dbReference type="AlphaFoldDB" id="A0A151NGD9"/>
<organism evidence="4 5">
    <name type="scientific">Alligator mississippiensis</name>
    <name type="common">American alligator</name>
    <dbReference type="NCBI Taxonomy" id="8496"/>
    <lineage>
        <taxon>Eukaryota</taxon>
        <taxon>Metazoa</taxon>
        <taxon>Chordata</taxon>
        <taxon>Craniata</taxon>
        <taxon>Vertebrata</taxon>
        <taxon>Euteleostomi</taxon>
        <taxon>Archelosauria</taxon>
        <taxon>Archosauria</taxon>
        <taxon>Crocodylia</taxon>
        <taxon>Alligatoridae</taxon>
        <taxon>Alligatorinae</taxon>
        <taxon>Alligator</taxon>
    </lineage>
</organism>
<proteinExistence type="inferred from homology"/>
<evidence type="ECO:0000313" key="4">
    <source>
        <dbReference type="EMBL" id="KYO35719.1"/>
    </source>
</evidence>
<dbReference type="InterPro" id="IPR040681">
    <property type="entry name" value="HOATZ-like"/>
</dbReference>
<protein>
    <recommendedName>
        <fullName evidence="2">Cilia- and flagella-associated protein HOATZ</fullName>
    </recommendedName>
</protein>
<evidence type="ECO:0000313" key="5">
    <source>
        <dbReference type="Proteomes" id="UP000050525"/>
    </source>
</evidence>
<comment type="similarity">
    <text evidence="1">Belongs to the HOATZ family.</text>
</comment>
<comment type="caution">
    <text evidence="4">The sequence shown here is derived from an EMBL/GenBank/DDBJ whole genome shotgun (WGS) entry which is preliminary data.</text>
</comment>
<evidence type="ECO:0000256" key="2">
    <source>
        <dbReference type="ARBA" id="ARBA00023657"/>
    </source>
</evidence>
<feature type="region of interest" description="Disordered" evidence="3">
    <location>
        <begin position="100"/>
        <end position="127"/>
    </location>
</feature>
<sequence>MGLELIVGINESNSTQRSLVTSLAAKSYRTDQNAKRGRKAVAPAPRYELEQIPLEAQKAQKAEEKEKYLQKAKRRDEILALLRKQREERITKELIAHLHKPKTRAGQERAMASDSDVNDQETVKALV</sequence>